<keyword evidence="7" id="KW-0378">Hydrolase</keyword>
<dbReference type="InterPro" id="IPR005538">
    <property type="entry name" value="LrgA/CidA"/>
</dbReference>
<protein>
    <submittedName>
        <fullName evidence="7">Putative effector of murein hydrolase LrgA</fullName>
    </submittedName>
</protein>
<dbReference type="PANTHER" id="PTHR33931">
    <property type="entry name" value="HOLIN-LIKE PROTEIN CIDA-RELATED"/>
    <property type="match status" value="1"/>
</dbReference>
<feature type="transmembrane region" description="Helical" evidence="6">
    <location>
        <begin position="30"/>
        <end position="48"/>
    </location>
</feature>
<dbReference type="PANTHER" id="PTHR33931:SF2">
    <property type="entry name" value="HOLIN-LIKE PROTEIN CIDA"/>
    <property type="match status" value="1"/>
</dbReference>
<evidence type="ECO:0000256" key="1">
    <source>
        <dbReference type="ARBA" id="ARBA00004651"/>
    </source>
</evidence>
<organism evidence="7 8">
    <name type="scientific">Schinkia azotoformans MEV2011</name>
    <dbReference type="NCBI Taxonomy" id="1348973"/>
    <lineage>
        <taxon>Bacteria</taxon>
        <taxon>Bacillati</taxon>
        <taxon>Bacillota</taxon>
        <taxon>Bacilli</taxon>
        <taxon>Bacillales</taxon>
        <taxon>Bacillaceae</taxon>
        <taxon>Calidifontibacillus/Schinkia group</taxon>
        <taxon>Schinkia</taxon>
    </lineage>
</organism>
<sequence>MGGYIRIFYQIGILYFFYYIGLWIQQTFKLLMPGSIIGMLLLFCLLMTKKFKVTWIDKGASFLLSHLPLLFIPVTVGIIDYFELFKGRGFLSVIVVIISTILVMITSSFVAGWIAEKNVNAVKMRTQEGREI</sequence>
<dbReference type="AlphaFoldDB" id="A0A072NWM3"/>
<dbReference type="NCBIfam" id="NF002460">
    <property type="entry name" value="PRK01658.1"/>
    <property type="match status" value="1"/>
</dbReference>
<comment type="caution">
    <text evidence="7">The sequence shown here is derived from an EMBL/GenBank/DDBJ whole genome shotgun (WGS) entry which is preliminary data.</text>
</comment>
<keyword evidence="2" id="KW-1003">Cell membrane</keyword>
<comment type="subcellular location">
    <subcellularLocation>
        <location evidence="1">Cell membrane</location>
        <topology evidence="1">Multi-pass membrane protein</topology>
    </subcellularLocation>
</comment>
<evidence type="ECO:0000256" key="6">
    <source>
        <dbReference type="SAM" id="Phobius"/>
    </source>
</evidence>
<name>A0A072NWM3_SCHAZ</name>
<evidence type="ECO:0000256" key="2">
    <source>
        <dbReference type="ARBA" id="ARBA00022475"/>
    </source>
</evidence>
<evidence type="ECO:0000313" key="7">
    <source>
        <dbReference type="EMBL" id="KEF37605.1"/>
    </source>
</evidence>
<accession>A0A072NWM3</accession>
<dbReference type="EMBL" id="JJRY01000013">
    <property type="protein sequence ID" value="KEF37605.1"/>
    <property type="molecule type" value="Genomic_DNA"/>
</dbReference>
<dbReference type="GO" id="GO:0005886">
    <property type="term" value="C:plasma membrane"/>
    <property type="evidence" value="ECO:0007669"/>
    <property type="project" value="UniProtKB-SubCell"/>
</dbReference>
<dbReference type="GO" id="GO:0016787">
    <property type="term" value="F:hydrolase activity"/>
    <property type="evidence" value="ECO:0007669"/>
    <property type="project" value="UniProtKB-KW"/>
</dbReference>
<feature type="transmembrane region" description="Helical" evidence="6">
    <location>
        <begin position="91"/>
        <end position="115"/>
    </location>
</feature>
<evidence type="ECO:0000313" key="8">
    <source>
        <dbReference type="Proteomes" id="UP000027936"/>
    </source>
</evidence>
<keyword evidence="5 6" id="KW-0472">Membrane</keyword>
<evidence type="ECO:0000256" key="5">
    <source>
        <dbReference type="ARBA" id="ARBA00023136"/>
    </source>
</evidence>
<dbReference type="RefSeq" id="WP_035196665.1">
    <property type="nucleotide sequence ID" value="NZ_JJRY01000013.1"/>
</dbReference>
<keyword evidence="4 6" id="KW-1133">Transmembrane helix</keyword>
<dbReference type="PATRIC" id="fig|1348973.3.peg.3064"/>
<evidence type="ECO:0000256" key="4">
    <source>
        <dbReference type="ARBA" id="ARBA00022989"/>
    </source>
</evidence>
<feature type="transmembrane region" description="Helical" evidence="6">
    <location>
        <begin position="7"/>
        <end position="24"/>
    </location>
</feature>
<dbReference type="Proteomes" id="UP000027936">
    <property type="component" value="Unassembled WGS sequence"/>
</dbReference>
<proteinExistence type="predicted"/>
<keyword evidence="3 6" id="KW-0812">Transmembrane</keyword>
<reference evidence="7 8" key="1">
    <citation type="submission" date="2014-04" db="EMBL/GenBank/DDBJ databases">
        <title>Draft genome sequence of Bacillus azotoformans MEV2011, a (co-) denitrifying strain unable to grow in the presence of oxygen.</title>
        <authorList>
            <person name="Nielsen M."/>
            <person name="Schreiber L."/>
            <person name="Finster K."/>
            <person name="Schramm A."/>
        </authorList>
    </citation>
    <scope>NUCLEOTIDE SEQUENCE [LARGE SCALE GENOMIC DNA]</scope>
    <source>
        <strain evidence="7 8">MEV2011</strain>
    </source>
</reference>
<gene>
    <name evidence="7" type="ORF">M670_03186</name>
</gene>
<dbReference type="Pfam" id="PF03788">
    <property type="entry name" value="LrgA"/>
    <property type="match status" value="1"/>
</dbReference>
<evidence type="ECO:0000256" key="3">
    <source>
        <dbReference type="ARBA" id="ARBA00022692"/>
    </source>
</evidence>
<feature type="transmembrane region" description="Helical" evidence="6">
    <location>
        <begin position="60"/>
        <end position="79"/>
    </location>
</feature>
<dbReference type="OrthoDB" id="3176438at2"/>